<keyword evidence="2" id="KW-1185">Reference proteome</keyword>
<gene>
    <name evidence="1" type="ORF">D5F53_29295</name>
</gene>
<reference evidence="1 2" key="1">
    <citation type="submission" date="2018-09" db="EMBL/GenBank/DDBJ databases">
        <title>Genome Sequence of Paenibacillus lautus Strain E7593-69, Azo Dye-Degrading Bacteria, Isolated from Commercial Tattoo Inks.</title>
        <authorList>
            <person name="Nho S.W."/>
            <person name="Kim S.-J."/>
            <person name="Kweon O."/>
            <person name="Cerniglia C.E."/>
        </authorList>
    </citation>
    <scope>NUCLEOTIDE SEQUENCE [LARGE SCALE GENOMIC DNA]</scope>
    <source>
        <strain evidence="1 2">E7593-69</strain>
    </source>
</reference>
<evidence type="ECO:0000313" key="2">
    <source>
        <dbReference type="Proteomes" id="UP000266552"/>
    </source>
</evidence>
<dbReference type="AlphaFoldDB" id="A0A385TW93"/>
<dbReference type="EMBL" id="CP032412">
    <property type="protein sequence ID" value="AYB47144.1"/>
    <property type="molecule type" value="Genomic_DNA"/>
</dbReference>
<evidence type="ECO:0000313" key="1">
    <source>
        <dbReference type="EMBL" id="AYB47144.1"/>
    </source>
</evidence>
<accession>A0A385TW93</accession>
<protein>
    <submittedName>
        <fullName evidence="1">Uncharacterized protein</fullName>
    </submittedName>
</protein>
<dbReference type="KEGG" id="plw:D5F53_29295"/>
<dbReference type="RefSeq" id="WP_119850633.1">
    <property type="nucleotide sequence ID" value="NZ_CP032412.1"/>
</dbReference>
<proteinExistence type="predicted"/>
<organism evidence="1 2">
    <name type="scientific">Paenibacillus lautus</name>
    <name type="common">Bacillus lautus</name>
    <dbReference type="NCBI Taxonomy" id="1401"/>
    <lineage>
        <taxon>Bacteria</taxon>
        <taxon>Bacillati</taxon>
        <taxon>Bacillota</taxon>
        <taxon>Bacilli</taxon>
        <taxon>Bacillales</taxon>
        <taxon>Paenibacillaceae</taxon>
        <taxon>Paenibacillus</taxon>
    </lineage>
</organism>
<dbReference type="Proteomes" id="UP000266552">
    <property type="component" value="Chromosome"/>
</dbReference>
<name>A0A385TW93_PAELA</name>
<sequence length="70" mass="8052">MTPDTVTAKSFWVWTKKAQEQNPQFNRAGDPIWPHYKHEAPARWLEDGLICDSTEVVKEGQTDLFDYIGG</sequence>